<dbReference type="SUPFAM" id="SSF53850">
    <property type="entry name" value="Periplasmic binding protein-like II"/>
    <property type="match status" value="1"/>
</dbReference>
<dbReference type="Pfam" id="PF00126">
    <property type="entry name" value="HTH_1"/>
    <property type="match status" value="1"/>
</dbReference>
<accession>A0A5A7SIG9</accession>
<evidence type="ECO:0000256" key="1">
    <source>
        <dbReference type="ARBA" id="ARBA00009437"/>
    </source>
</evidence>
<dbReference type="InterPro" id="IPR036390">
    <property type="entry name" value="WH_DNA-bd_sf"/>
</dbReference>
<evidence type="ECO:0000256" key="2">
    <source>
        <dbReference type="ARBA" id="ARBA00023015"/>
    </source>
</evidence>
<reference evidence="6 7" key="1">
    <citation type="submission" date="2019-07" db="EMBL/GenBank/DDBJ databases">
        <title>Rhodococcus cavernicolus sp. nov., isolated from a cave.</title>
        <authorList>
            <person name="Lee S.D."/>
        </authorList>
    </citation>
    <scope>NUCLEOTIDE SEQUENCE [LARGE SCALE GENOMIC DNA]</scope>
    <source>
        <strain evidence="6 7">C1-24</strain>
    </source>
</reference>
<keyword evidence="3" id="KW-0238">DNA-binding</keyword>
<evidence type="ECO:0000313" key="7">
    <source>
        <dbReference type="Proteomes" id="UP000322244"/>
    </source>
</evidence>
<evidence type="ECO:0000313" key="6">
    <source>
        <dbReference type="EMBL" id="KAA0025099.1"/>
    </source>
</evidence>
<dbReference type="GO" id="GO:0003700">
    <property type="term" value="F:DNA-binding transcription factor activity"/>
    <property type="evidence" value="ECO:0007669"/>
    <property type="project" value="InterPro"/>
</dbReference>
<protein>
    <submittedName>
        <fullName evidence="6">LysR family transcriptional regulator</fullName>
    </submittedName>
</protein>
<evidence type="ECO:0000256" key="4">
    <source>
        <dbReference type="ARBA" id="ARBA00023163"/>
    </source>
</evidence>
<sequence length="288" mass="29859">MNAAAAMVGITQQAASMRIRAMEAQVGVALLARSPQGSRLTSAGLLVAQWAGTVLAAAERLDAGIASLRNDTAAHLHVASSVTVAEHLVPRWLVALRAQQRSFGEPETEVELTAANSDVVMRTVADGDADIGFIESPKVAPALHSRVVAQDRLVVVVSPNHPWARRKRPLHAGDLAETAFVTRESGSGTRQALERALLDSLPGGTVLAPPVMELASAAAVRAAIAAGAAPGAMSDLAVADDLALGRLVAVPVADLDLTRKLRAVWRDGSQPPAGPARSLVALAARPIR</sequence>
<proteinExistence type="inferred from homology"/>
<name>A0A5A7SIG9_9NOCA</name>
<dbReference type="OrthoDB" id="9808620at2"/>
<keyword evidence="2" id="KW-0805">Transcription regulation</keyword>
<dbReference type="Pfam" id="PF03466">
    <property type="entry name" value="LysR_substrate"/>
    <property type="match status" value="1"/>
</dbReference>
<dbReference type="SUPFAM" id="SSF46785">
    <property type="entry name" value="Winged helix' DNA-binding domain"/>
    <property type="match status" value="1"/>
</dbReference>
<dbReference type="Gene3D" id="1.10.10.10">
    <property type="entry name" value="Winged helix-like DNA-binding domain superfamily/Winged helix DNA-binding domain"/>
    <property type="match status" value="1"/>
</dbReference>
<evidence type="ECO:0000256" key="3">
    <source>
        <dbReference type="ARBA" id="ARBA00023125"/>
    </source>
</evidence>
<dbReference type="PANTHER" id="PTHR30126:SF39">
    <property type="entry name" value="HTH-TYPE TRANSCRIPTIONAL REGULATOR CYSL"/>
    <property type="match status" value="1"/>
</dbReference>
<dbReference type="EMBL" id="VLNY01000001">
    <property type="protein sequence ID" value="KAA0025099.1"/>
    <property type="molecule type" value="Genomic_DNA"/>
</dbReference>
<dbReference type="InterPro" id="IPR000847">
    <property type="entry name" value="LysR_HTH_N"/>
</dbReference>
<organism evidence="6 7">
    <name type="scientific">Antrihabitans cavernicola</name>
    <dbReference type="NCBI Taxonomy" id="2495913"/>
    <lineage>
        <taxon>Bacteria</taxon>
        <taxon>Bacillati</taxon>
        <taxon>Actinomycetota</taxon>
        <taxon>Actinomycetes</taxon>
        <taxon>Mycobacteriales</taxon>
        <taxon>Nocardiaceae</taxon>
        <taxon>Antrihabitans</taxon>
    </lineage>
</organism>
<dbReference type="Proteomes" id="UP000322244">
    <property type="component" value="Unassembled WGS sequence"/>
</dbReference>
<dbReference type="GO" id="GO:0000976">
    <property type="term" value="F:transcription cis-regulatory region binding"/>
    <property type="evidence" value="ECO:0007669"/>
    <property type="project" value="TreeGrafter"/>
</dbReference>
<comment type="caution">
    <text evidence="6">The sequence shown here is derived from an EMBL/GenBank/DDBJ whole genome shotgun (WGS) entry which is preliminary data.</text>
</comment>
<evidence type="ECO:0000259" key="5">
    <source>
        <dbReference type="PROSITE" id="PS50931"/>
    </source>
</evidence>
<dbReference type="AlphaFoldDB" id="A0A5A7SIG9"/>
<keyword evidence="7" id="KW-1185">Reference proteome</keyword>
<dbReference type="PROSITE" id="PS50931">
    <property type="entry name" value="HTH_LYSR"/>
    <property type="match status" value="1"/>
</dbReference>
<dbReference type="InterPro" id="IPR005119">
    <property type="entry name" value="LysR_subst-bd"/>
</dbReference>
<feature type="domain" description="HTH lysR-type" evidence="5">
    <location>
        <begin position="1"/>
        <end position="41"/>
    </location>
</feature>
<dbReference type="Gene3D" id="3.40.190.10">
    <property type="entry name" value="Periplasmic binding protein-like II"/>
    <property type="match status" value="2"/>
</dbReference>
<dbReference type="InterPro" id="IPR036388">
    <property type="entry name" value="WH-like_DNA-bd_sf"/>
</dbReference>
<gene>
    <name evidence="6" type="ORF">FOY51_03205</name>
</gene>
<dbReference type="PANTHER" id="PTHR30126">
    <property type="entry name" value="HTH-TYPE TRANSCRIPTIONAL REGULATOR"/>
    <property type="match status" value="1"/>
</dbReference>
<comment type="similarity">
    <text evidence="1">Belongs to the LysR transcriptional regulatory family.</text>
</comment>
<keyword evidence="4" id="KW-0804">Transcription</keyword>